<name>A0A7S1BKY1_9STRA</name>
<reference evidence="1" key="1">
    <citation type="submission" date="2021-01" db="EMBL/GenBank/DDBJ databases">
        <authorList>
            <person name="Corre E."/>
            <person name="Pelletier E."/>
            <person name="Niang G."/>
            <person name="Scheremetjew M."/>
            <person name="Finn R."/>
            <person name="Kale V."/>
            <person name="Holt S."/>
            <person name="Cochrane G."/>
            <person name="Meng A."/>
            <person name="Brown T."/>
            <person name="Cohen L."/>
        </authorList>
    </citation>
    <scope>NUCLEOTIDE SEQUENCE</scope>
    <source>
        <strain evidence="1">308</strain>
    </source>
</reference>
<protein>
    <submittedName>
        <fullName evidence="1">Uncharacterized protein</fullName>
    </submittedName>
</protein>
<dbReference type="EMBL" id="HBFR01025096">
    <property type="protein sequence ID" value="CAD8890777.1"/>
    <property type="molecule type" value="Transcribed_RNA"/>
</dbReference>
<sequence length="124" mass="13130">MNAARIASNSVRPALRRLSVSRPATQRKFSGGSAAAPEYTGVEAKIRSVLNTEEKFIAGIIGGWVAVVFTGKMVFGGGGDEPVTVSAVSTSAPTGAIPDVDSAEFDKFIENEENLNKLIESWEK</sequence>
<evidence type="ECO:0000313" key="1">
    <source>
        <dbReference type="EMBL" id="CAD8890777.1"/>
    </source>
</evidence>
<organism evidence="1">
    <name type="scientific">Corethron hystrix</name>
    <dbReference type="NCBI Taxonomy" id="216773"/>
    <lineage>
        <taxon>Eukaryota</taxon>
        <taxon>Sar</taxon>
        <taxon>Stramenopiles</taxon>
        <taxon>Ochrophyta</taxon>
        <taxon>Bacillariophyta</taxon>
        <taxon>Coscinodiscophyceae</taxon>
        <taxon>Corethrophycidae</taxon>
        <taxon>Corethrales</taxon>
        <taxon>Corethraceae</taxon>
        <taxon>Corethron</taxon>
    </lineage>
</organism>
<accession>A0A7S1BKY1</accession>
<dbReference type="AlphaFoldDB" id="A0A7S1BKY1"/>
<proteinExistence type="predicted"/>
<gene>
    <name evidence="1" type="ORF">CHYS00102_LOCUS17983</name>
</gene>